<proteinExistence type="predicted"/>
<dbReference type="HOGENOM" id="CLU_3025187_0_0_9"/>
<dbReference type="InterPro" id="IPR036361">
    <property type="entry name" value="SAP_dom_sf"/>
</dbReference>
<dbReference type="Proteomes" id="UP000002895">
    <property type="component" value="Chromosome"/>
</dbReference>
<dbReference type="KEGG" id="ehr:EHR_00600"/>
<dbReference type="EMBL" id="CP003504">
    <property type="protein sequence ID" value="AFM69114.1"/>
    <property type="molecule type" value="Genomic_DNA"/>
</dbReference>
<evidence type="ECO:0000256" key="1">
    <source>
        <dbReference type="SAM" id="MobiDB-lite"/>
    </source>
</evidence>
<dbReference type="PATRIC" id="fig|768486.3.peg.118"/>
<name>I6T7I0_ENTHA</name>
<feature type="compositionally biased region" description="Basic and acidic residues" evidence="1">
    <location>
        <begin position="1"/>
        <end position="17"/>
    </location>
</feature>
<dbReference type="Gene3D" id="1.10.720.30">
    <property type="entry name" value="SAP domain"/>
    <property type="match status" value="1"/>
</dbReference>
<reference evidence="2 3" key="1">
    <citation type="journal article" date="2012" name="J. Bacteriol.">
        <title>Genome sequence of Enterococcus hirae (Streptococcus faecalis) ATCC 9790, a model organism for the study of ion transport, bioenergetics, and copper homeostasis.</title>
        <authorList>
            <person name="Gaechter T."/>
            <person name="Wunderlin C."/>
            <person name="Schmidheini T."/>
            <person name="Solioz M."/>
        </authorList>
    </citation>
    <scope>NUCLEOTIDE SEQUENCE [LARGE SCALE GENOMIC DNA]</scope>
    <source>
        <strain evidence="3">ATCC 9790 / DSM 20160 / JCM 8729 / LMG 6399 / NBRC 3181 / NCIMB 6459 / NCDO 1258 / NCTC 12367 / WDCM 00089 / R</strain>
    </source>
</reference>
<gene>
    <name evidence="2" type="ordered locus">EHR_00600</name>
</gene>
<sequence>MKSREIDGAEKEDKPNEKNTVAEIKSWLTENNISFNDITLKSDLLNLVNNVQKED</sequence>
<evidence type="ECO:0008006" key="4">
    <source>
        <dbReference type="Google" id="ProtNLM"/>
    </source>
</evidence>
<organism evidence="2 3">
    <name type="scientific">Enterococcus hirae (strain ATCC 9790 / DSM 20160 / JCM 8729 / LMG 6399 / NBRC 3181 / NCIMB 6459 / NCDO 1258 / NCTC 12367 / WDCM 00089 / R)</name>
    <dbReference type="NCBI Taxonomy" id="768486"/>
    <lineage>
        <taxon>Bacteria</taxon>
        <taxon>Bacillati</taxon>
        <taxon>Bacillota</taxon>
        <taxon>Bacilli</taxon>
        <taxon>Lactobacillales</taxon>
        <taxon>Enterococcaceae</taxon>
        <taxon>Enterococcus</taxon>
    </lineage>
</organism>
<dbReference type="AlphaFoldDB" id="I6T7I0"/>
<accession>I6T7I0</accession>
<keyword evidence="3" id="KW-1185">Reference proteome</keyword>
<feature type="region of interest" description="Disordered" evidence="1">
    <location>
        <begin position="1"/>
        <end position="20"/>
    </location>
</feature>
<evidence type="ECO:0000313" key="3">
    <source>
        <dbReference type="Proteomes" id="UP000002895"/>
    </source>
</evidence>
<evidence type="ECO:0000313" key="2">
    <source>
        <dbReference type="EMBL" id="AFM69114.1"/>
    </source>
</evidence>
<protein>
    <recommendedName>
        <fullName evidence="4">HeH/LEM domain-containing protein</fullName>
    </recommendedName>
</protein>